<organism evidence="7 8">
    <name type="scientific">Emticicia agri</name>
    <dbReference type="NCBI Taxonomy" id="2492393"/>
    <lineage>
        <taxon>Bacteria</taxon>
        <taxon>Pseudomonadati</taxon>
        <taxon>Bacteroidota</taxon>
        <taxon>Cytophagia</taxon>
        <taxon>Cytophagales</taxon>
        <taxon>Leadbetterellaceae</taxon>
        <taxon>Emticicia</taxon>
    </lineage>
</organism>
<dbReference type="InterPro" id="IPR036737">
    <property type="entry name" value="OmpA-like_sf"/>
</dbReference>
<keyword evidence="3" id="KW-0998">Cell outer membrane</keyword>
<reference evidence="7 8" key="1">
    <citation type="submission" date="2019-02" db="EMBL/GenBank/DDBJ databases">
        <title>Bacterial novel species Emticicia sp. 17J42-9 isolated from soil.</title>
        <authorList>
            <person name="Jung H.-Y."/>
        </authorList>
    </citation>
    <scope>NUCLEOTIDE SEQUENCE [LARGE SCALE GENOMIC DNA]</scope>
    <source>
        <strain evidence="7 8">17J42-9</strain>
    </source>
</reference>
<sequence>MQKANTKLTPFGRLTIAILIVGGLWGLKWLILDSGYVMQKSNTQSQDVGKIDLPTAPKNASSTVSAVEMPSDQPANVSSPEIRWMLWAWNAQMGAIFANGGAKTTKGSIMEKKGINLNLIRQDEVPQMQANLVKFASEYKSNPNTTEGVQFVTIMGDGAAAFLSGVNPELEKLGNDYRAQIIYTCGKSLGEDKFMGLPSWKENPQNAKGGLTAAVLRDGDWNIVVKWCGDNGIPVNPDEKTYDPNAMNFVAADSYLDASEKYITGYSEERQVVSNGKPTGETKKVSVNGVATWTPGDVNVAEKKGGLVSIVSTKEYRSQMPCVLIGIKKYMEDNRDRIEKLIEGIAEGGDQVKSYSTALDKAGELSAKVYNEADKAYWVKYYKGTQAVDNQKLVVDLGGSAVHNLGDNMEIFGLNNGSTNVVKIVYDVFGNLASKLYPALMPSFPKSDDVIELSYLKNVASRSKNISAAEEVTFKTDDNIREKVSEKSWNIEFLSGKGTFTPQAEKVLDDLFNDLVVASNLKVEIHGHTDNVGNPEANMALSESRAFAVKQWLEKKSASNFPEGRIQVFAHGQTQPLVPNTTPEGKAKNRRVTIVMGR</sequence>
<dbReference type="PROSITE" id="PS51123">
    <property type="entry name" value="OMPA_2"/>
    <property type="match status" value="1"/>
</dbReference>
<comment type="caution">
    <text evidence="7">The sequence shown here is derived from an EMBL/GenBank/DDBJ whole genome shotgun (WGS) entry which is preliminary data.</text>
</comment>
<dbReference type="AlphaFoldDB" id="A0A4Q5LVC8"/>
<dbReference type="EMBL" id="SEWF01000043">
    <property type="protein sequence ID" value="RYU93499.1"/>
    <property type="molecule type" value="Genomic_DNA"/>
</dbReference>
<dbReference type="InterPro" id="IPR050330">
    <property type="entry name" value="Bact_OuterMem_StrucFunc"/>
</dbReference>
<keyword evidence="5" id="KW-0812">Transmembrane</keyword>
<evidence type="ECO:0000313" key="8">
    <source>
        <dbReference type="Proteomes" id="UP000293162"/>
    </source>
</evidence>
<name>A0A4Q5LVC8_9BACT</name>
<evidence type="ECO:0000256" key="2">
    <source>
        <dbReference type="ARBA" id="ARBA00023136"/>
    </source>
</evidence>
<dbReference type="Gene3D" id="3.30.1330.60">
    <property type="entry name" value="OmpA-like domain"/>
    <property type="match status" value="1"/>
</dbReference>
<evidence type="ECO:0000256" key="3">
    <source>
        <dbReference type="ARBA" id="ARBA00023237"/>
    </source>
</evidence>
<evidence type="ECO:0000256" key="1">
    <source>
        <dbReference type="ARBA" id="ARBA00004442"/>
    </source>
</evidence>
<evidence type="ECO:0000313" key="7">
    <source>
        <dbReference type="EMBL" id="RYU93499.1"/>
    </source>
</evidence>
<dbReference type="InterPro" id="IPR006665">
    <property type="entry name" value="OmpA-like"/>
</dbReference>
<evidence type="ECO:0000259" key="6">
    <source>
        <dbReference type="PROSITE" id="PS51123"/>
    </source>
</evidence>
<protein>
    <recommendedName>
        <fullName evidence="6">OmpA-like domain-containing protein</fullName>
    </recommendedName>
</protein>
<dbReference type="Pfam" id="PF00691">
    <property type="entry name" value="OmpA"/>
    <property type="match status" value="1"/>
</dbReference>
<keyword evidence="5" id="KW-1133">Transmembrane helix</keyword>
<gene>
    <name evidence="7" type="ORF">EWM59_21570</name>
</gene>
<feature type="domain" description="OmpA-like" evidence="6">
    <location>
        <begin position="480"/>
        <end position="598"/>
    </location>
</feature>
<dbReference type="Proteomes" id="UP000293162">
    <property type="component" value="Unassembled WGS sequence"/>
</dbReference>
<dbReference type="SUPFAM" id="SSF103088">
    <property type="entry name" value="OmpA-like"/>
    <property type="match status" value="1"/>
</dbReference>
<dbReference type="InterPro" id="IPR006664">
    <property type="entry name" value="OMP_bac"/>
</dbReference>
<keyword evidence="8" id="KW-1185">Reference proteome</keyword>
<accession>A0A4Q5LVC8</accession>
<dbReference type="RefSeq" id="WP_130023331.1">
    <property type="nucleotide sequence ID" value="NZ_SEWF01000043.1"/>
</dbReference>
<proteinExistence type="predicted"/>
<dbReference type="PRINTS" id="PR01021">
    <property type="entry name" value="OMPADOMAIN"/>
</dbReference>
<evidence type="ECO:0000256" key="5">
    <source>
        <dbReference type="SAM" id="Phobius"/>
    </source>
</evidence>
<dbReference type="CDD" id="cd07185">
    <property type="entry name" value="OmpA_C-like"/>
    <property type="match status" value="1"/>
</dbReference>
<dbReference type="PANTHER" id="PTHR30329">
    <property type="entry name" value="STATOR ELEMENT OF FLAGELLAR MOTOR COMPLEX"/>
    <property type="match status" value="1"/>
</dbReference>
<feature type="transmembrane region" description="Helical" evidence="5">
    <location>
        <begin position="12"/>
        <end position="32"/>
    </location>
</feature>
<keyword evidence="2 4" id="KW-0472">Membrane</keyword>
<dbReference type="PANTHER" id="PTHR30329:SF21">
    <property type="entry name" value="LIPOPROTEIN YIAD-RELATED"/>
    <property type="match status" value="1"/>
</dbReference>
<dbReference type="OrthoDB" id="9763897at2"/>
<dbReference type="GO" id="GO:0009279">
    <property type="term" value="C:cell outer membrane"/>
    <property type="evidence" value="ECO:0007669"/>
    <property type="project" value="UniProtKB-SubCell"/>
</dbReference>
<comment type="subcellular location">
    <subcellularLocation>
        <location evidence="1">Cell outer membrane</location>
    </subcellularLocation>
</comment>
<evidence type="ECO:0000256" key="4">
    <source>
        <dbReference type="PROSITE-ProRule" id="PRU00473"/>
    </source>
</evidence>